<evidence type="ECO:0000313" key="1">
    <source>
        <dbReference type="EMBL" id="MEV4684112.1"/>
    </source>
</evidence>
<dbReference type="SUPFAM" id="SSF48452">
    <property type="entry name" value="TPR-like"/>
    <property type="match status" value="2"/>
</dbReference>
<dbReference type="RefSeq" id="WP_364598577.1">
    <property type="nucleotide sequence ID" value="NZ_JBFAQK010000044.1"/>
</dbReference>
<evidence type="ECO:0000313" key="2">
    <source>
        <dbReference type="Proteomes" id="UP001552521"/>
    </source>
</evidence>
<name>A0ABV3I0K5_9ACTN</name>
<dbReference type="Proteomes" id="UP001552521">
    <property type="component" value="Unassembled WGS sequence"/>
</dbReference>
<protein>
    <submittedName>
        <fullName evidence="1">Tetratricopeptide repeat protein</fullName>
    </submittedName>
</protein>
<proteinExistence type="predicted"/>
<accession>A0ABV3I0K5</accession>
<organism evidence="1 2">
    <name type="scientific">Streptomyces kurssanovii</name>
    <dbReference type="NCBI Taxonomy" id="67312"/>
    <lineage>
        <taxon>Bacteria</taxon>
        <taxon>Bacillati</taxon>
        <taxon>Actinomycetota</taxon>
        <taxon>Actinomycetes</taxon>
        <taxon>Kitasatosporales</taxon>
        <taxon>Streptomycetaceae</taxon>
        <taxon>Streptomyces</taxon>
    </lineage>
</organism>
<sequence length="999" mass="106907">MSLDTPMDAEALRQALCDNDREPEGPARNARAERLFAQIEQLGDTSLVIDGLDHLMQVYNYSSEADKMFVPFARLLRMWDDRPEDFGRRQVHSLFWMFKWVSSGMVDQPHIPLASIEKWQAEMEHRYRLAGHSERAVRQGEMRIARHVGDLERAQRAYDAWQAADRDDKSDCHACELRTQGSWQAQCGDDEGALVTWRPVLEGEFTCAHEPHAVLAASLLPLLRLGRAEEARAHHLRGYRLARSKESMRSAVARHVEFCALTGNEARGLEILAERPSYFTDTGEPSSLLSYLEVTALLTDRLIALGHGGTSLTGPGGRPWTVRELAVHARTEARAIAARFDARNGNTYFSEQSAERMDRAPLLDRLPLGVRSVRPVPAPREAPAAASGAAGANAGAGAGAGEDLAGLLAEARRLSEAQHPHATDAWAAVAEAADRQGTELAVLERAEIDEHRGMAPATPPAEAIGLFTSAAGLYESAGEPGRAASALARAAYCVSLDGRPAEALEAVQEPCDRALALHAEGRSTARQTGRALLCRVRILNDMIGGMQVQEAVEAAVTSLEEAVHALLGFAEPEQAEPGVGVVVGEALGYLGNVTAFRGDAPGAAELYTRAADAYVRAGRPWFAVEPESQLAGVSRHLGDLETAERASRSVLEHAAPFAGPGGRARLHLQLVETLADAGKLDEAADHALEAAHWADEAGEGAGNGAYARHRLGGFLLQLGRADEAAAVLESVLPDLTEQDHGDGMIVQTLWWLGDCCTALGEPREAAEHWLKAADIARGWPEQRDHAMLANLAGQALFRAQLNPQAELAYRRAGDLWRDLGDVHALVRTLRVRAWIAVREGQAGIGAARELMTAAATECESALAASADADADAGVRAALRAELADTYRQTGDLIASSCDGEPGDDDTDGSARAAYEEAVALVVRAVSVFEEAGEEYTDLRTGAQLMASWLHASLGDAPAAVALARGVLATYEGSGDGPADETAESRCAEARAVLTEVAGV</sequence>
<comment type="caution">
    <text evidence="1">The sequence shown here is derived from an EMBL/GenBank/DDBJ whole genome shotgun (WGS) entry which is preliminary data.</text>
</comment>
<dbReference type="EMBL" id="JBFAQK010000044">
    <property type="protein sequence ID" value="MEV4684112.1"/>
    <property type="molecule type" value="Genomic_DNA"/>
</dbReference>
<dbReference type="Gene3D" id="1.25.40.10">
    <property type="entry name" value="Tetratricopeptide repeat domain"/>
    <property type="match status" value="3"/>
</dbReference>
<keyword evidence="2" id="KW-1185">Reference proteome</keyword>
<gene>
    <name evidence="1" type="ORF">AB0K36_25435</name>
</gene>
<dbReference type="InterPro" id="IPR011990">
    <property type="entry name" value="TPR-like_helical_dom_sf"/>
</dbReference>
<reference evidence="1 2" key="1">
    <citation type="submission" date="2024-06" db="EMBL/GenBank/DDBJ databases">
        <title>The Natural Products Discovery Center: Release of the First 8490 Sequenced Strains for Exploring Actinobacteria Biosynthetic Diversity.</title>
        <authorList>
            <person name="Kalkreuter E."/>
            <person name="Kautsar S.A."/>
            <person name="Yang D."/>
            <person name="Bader C.D."/>
            <person name="Teijaro C.N."/>
            <person name="Fluegel L."/>
            <person name="Davis C.M."/>
            <person name="Simpson J.R."/>
            <person name="Lauterbach L."/>
            <person name="Steele A.D."/>
            <person name="Gui C."/>
            <person name="Meng S."/>
            <person name="Li G."/>
            <person name="Viehrig K."/>
            <person name="Ye F."/>
            <person name="Su P."/>
            <person name="Kiefer A.F."/>
            <person name="Nichols A."/>
            <person name="Cepeda A.J."/>
            <person name="Yan W."/>
            <person name="Fan B."/>
            <person name="Jiang Y."/>
            <person name="Adhikari A."/>
            <person name="Zheng C.-J."/>
            <person name="Schuster L."/>
            <person name="Cowan T.M."/>
            <person name="Smanski M.J."/>
            <person name="Chevrette M.G."/>
            <person name="De Carvalho L.P.S."/>
            <person name="Shen B."/>
        </authorList>
    </citation>
    <scope>NUCLEOTIDE SEQUENCE [LARGE SCALE GENOMIC DNA]</scope>
    <source>
        <strain evidence="1 2">NPDC049344</strain>
    </source>
</reference>